<reference evidence="2 3" key="1">
    <citation type="submission" date="2015-02" db="EMBL/GenBank/DDBJ databases">
        <authorList>
            <person name="Ju K.-S."/>
            <person name="Doroghazi J.R."/>
            <person name="Metcalf W."/>
        </authorList>
    </citation>
    <scope>NUCLEOTIDE SEQUENCE [LARGE SCALE GENOMIC DNA]</scope>
    <source>
        <strain evidence="2 3">NRRL B-16140</strain>
    </source>
</reference>
<evidence type="ECO:0000313" key="2">
    <source>
        <dbReference type="EMBL" id="KJK52891.1"/>
    </source>
</evidence>
<organism evidence="2 3">
    <name type="scientific">Lentzea aerocolonigenes</name>
    <name type="common">Lechevalieria aerocolonigenes</name>
    <name type="synonym">Saccharothrix aerocolonigenes</name>
    <dbReference type="NCBI Taxonomy" id="68170"/>
    <lineage>
        <taxon>Bacteria</taxon>
        <taxon>Bacillati</taxon>
        <taxon>Actinomycetota</taxon>
        <taxon>Actinomycetes</taxon>
        <taxon>Pseudonocardiales</taxon>
        <taxon>Pseudonocardiaceae</taxon>
        <taxon>Lentzea</taxon>
    </lineage>
</organism>
<name>A0A0F0HDF4_LENAE</name>
<feature type="transmembrane region" description="Helical" evidence="1">
    <location>
        <begin position="38"/>
        <end position="57"/>
    </location>
</feature>
<proteinExistence type="predicted"/>
<keyword evidence="1" id="KW-0472">Membrane</keyword>
<keyword evidence="3" id="KW-1185">Reference proteome</keyword>
<gene>
    <name evidence="2" type="ORF">UK23_02760</name>
</gene>
<protein>
    <submittedName>
        <fullName evidence="2">Uncharacterized protein</fullName>
    </submittedName>
</protein>
<evidence type="ECO:0000256" key="1">
    <source>
        <dbReference type="SAM" id="Phobius"/>
    </source>
</evidence>
<dbReference type="AlphaFoldDB" id="A0A0F0HDF4"/>
<keyword evidence="1" id="KW-1133">Transmembrane helix</keyword>
<feature type="transmembrane region" description="Helical" evidence="1">
    <location>
        <begin position="12"/>
        <end position="32"/>
    </location>
</feature>
<dbReference type="EMBL" id="JYJG01000007">
    <property type="protein sequence ID" value="KJK52891.1"/>
    <property type="molecule type" value="Genomic_DNA"/>
</dbReference>
<comment type="caution">
    <text evidence="2">The sequence shown here is derived from an EMBL/GenBank/DDBJ whole genome shotgun (WGS) entry which is preliminary data.</text>
</comment>
<feature type="transmembrane region" description="Helical" evidence="1">
    <location>
        <begin position="69"/>
        <end position="88"/>
    </location>
</feature>
<keyword evidence="1" id="KW-0812">Transmembrane</keyword>
<accession>A0A0F0HDF4</accession>
<evidence type="ECO:0000313" key="3">
    <source>
        <dbReference type="Proteomes" id="UP000033393"/>
    </source>
</evidence>
<dbReference type="PATRIC" id="fig|68170.10.peg.3729"/>
<dbReference type="RefSeq" id="WP_045309735.1">
    <property type="nucleotide sequence ID" value="NZ_JYJG01000007.1"/>
</dbReference>
<dbReference type="Proteomes" id="UP000033393">
    <property type="component" value="Unassembled WGS sequence"/>
</dbReference>
<sequence length="94" mass="9541">MKHVAGCFVELAAMLVLVAIGFGGWLLLKWGWSESPTITVVAVVAALGFMGFGVAAWTGKWELGTVGKVAGVTAGVALLAALALVSYGQPLLGP</sequence>